<dbReference type="Pfam" id="PF13604">
    <property type="entry name" value="AAA_30"/>
    <property type="match status" value="1"/>
</dbReference>
<evidence type="ECO:0000259" key="4">
    <source>
        <dbReference type="Pfam" id="PF13538"/>
    </source>
</evidence>
<dbReference type="AlphaFoldDB" id="A0A3Q1H634"/>
<reference evidence="6" key="3">
    <citation type="submission" date="2025-09" db="UniProtKB">
        <authorList>
            <consortium name="Ensembl"/>
        </authorList>
    </citation>
    <scope>IDENTIFICATION</scope>
</reference>
<feature type="region of interest" description="Disordered" evidence="3">
    <location>
        <begin position="414"/>
        <end position="455"/>
    </location>
</feature>
<dbReference type="GeneTree" id="ENSGT00390000006913"/>
<evidence type="ECO:0000256" key="3">
    <source>
        <dbReference type="SAM" id="MobiDB-lite"/>
    </source>
</evidence>
<dbReference type="Pfam" id="PF13538">
    <property type="entry name" value="UvrD_C_2"/>
    <property type="match status" value="1"/>
</dbReference>
<dbReference type="GO" id="GO:0005524">
    <property type="term" value="F:ATP binding"/>
    <property type="evidence" value="ECO:0007669"/>
    <property type="project" value="UniProtKB-KW"/>
</dbReference>
<dbReference type="CDD" id="cd17933">
    <property type="entry name" value="DEXSc_RecD-like"/>
    <property type="match status" value="1"/>
</dbReference>
<dbReference type="GO" id="GO:0017116">
    <property type="term" value="F:single-stranded DNA helicase activity"/>
    <property type="evidence" value="ECO:0007669"/>
    <property type="project" value="TreeGrafter"/>
</dbReference>
<feature type="region of interest" description="Disordered" evidence="3">
    <location>
        <begin position="520"/>
        <end position="546"/>
    </location>
</feature>
<dbReference type="OrthoDB" id="416437at2759"/>
<keyword evidence="2" id="KW-0067">ATP-binding</keyword>
<dbReference type="SUPFAM" id="SSF52540">
    <property type="entry name" value="P-loop containing nucleoside triphosphate hydrolases"/>
    <property type="match status" value="2"/>
</dbReference>
<evidence type="ECO:0000256" key="2">
    <source>
        <dbReference type="ARBA" id="ARBA00022840"/>
    </source>
</evidence>
<evidence type="ECO:0000313" key="7">
    <source>
        <dbReference type="Proteomes" id="UP000265040"/>
    </source>
</evidence>
<name>A0A3Q1H634_ANATE</name>
<evidence type="ECO:0000313" key="6">
    <source>
        <dbReference type="Ensembl" id="ENSATEP00000000238.2"/>
    </source>
</evidence>
<sequence>MSARRGKLRGGLGTLEGYILPKNKTEDDEADDSEEENEEEEQQPEFLDVAEIDKVSSGGHLFQSWVPLCKEKRVVTGKKVEVEGRFALRAPWWQVTCSVVEQRDRLVVKGFPSYKLRSDLDRQDWIHIVSLFLTACGVEEQNRSLFFDWLPTNRNVSLNNLIEVLDEFSKAGNEAQAQMIRTRLLNSDAWLQVQASCLYPHVMKYLPTLLPHQFTNLLGMAKRSPTLPATNTTQTGMSPQQGDDRQEEQEGVLAKLEHIIANDVWKLGFTRLVYRELKLVRCEAQLRAFEECNLLQKMLPLHRCSLMVYDHLKKHCFSTGSTCLNENELREKLTKGEKMSDDHVWEAIDFLKEQTIVVLDKRLVVLFNFNEYETGIANCLRKLVERGPWNIPVNPVEVLQAAAEERWRDNIKKSEEATSHPVEGSPSVAAPTNQPDLLSCEKESPSVKSEDQIARNPSCAFPEQQSATCSPIKLDPDHVQAAQMICANPITIISGKAGCGKTTVVSELFRAAVMRGSWEQQKTHEAWGGNENDTGGSPLSWPDEDERRPIQSDKEILLTAPTGRAASLLSKKTKFQAYTLHQVLFRLTITKKNPELWEFQDVRILVVDEGSMVPVHLLYSVLKLLTHHSALRKFIILGDVRQLPSIQPGNVLHDLFSSLIRVGWAIEMKTNHRAESQLIVENAGIIADSGMKSSTYGFKLKYDAIVDLDDFHDTLTADKKFILIRMPLKGSDDDLQKAARFLIGTAPGLNDHTTSQFITFKRDDVALINELCCKHYNNHTTKNHKNKLKFQPGDKVCCTRNGYVGVEGEDDSNDLDETDAPNQTQSGEKKKEKPGLRLCNGEIFFIRADTTKVDGKQRSRFMTLDDGDGRVFTVNYKEIQRKCRLQHAWARTIHTYQGSENETIVYVVGDSWAQRWKHIYTAITRGQKRVYVKKEVPRQTRLSALVKDQIVQPEMLVGTPQAQPNTPKGDTHKL</sequence>
<accession>A0A3Q1H634</accession>
<feature type="compositionally biased region" description="Polar residues" evidence="3">
    <location>
        <begin position="227"/>
        <end position="239"/>
    </location>
</feature>
<dbReference type="PANTHER" id="PTHR43788">
    <property type="entry name" value="DNA2/NAM7 HELICASE FAMILY MEMBER"/>
    <property type="match status" value="1"/>
</dbReference>
<keyword evidence="7" id="KW-1185">Reference proteome</keyword>
<feature type="domain" description="UvrD-like helicase C-terminal" evidence="4">
    <location>
        <begin position="887"/>
        <end position="932"/>
    </location>
</feature>
<dbReference type="Gene3D" id="3.40.50.300">
    <property type="entry name" value="P-loop containing nucleotide triphosphate hydrolases"/>
    <property type="match status" value="2"/>
</dbReference>
<feature type="compositionally biased region" description="Acidic residues" evidence="3">
    <location>
        <begin position="808"/>
        <end position="819"/>
    </location>
</feature>
<dbReference type="STRING" id="64144.ENSATEP00000000238"/>
<dbReference type="InterPro" id="IPR050534">
    <property type="entry name" value="Coronavir_polyprotein_1ab"/>
</dbReference>
<feature type="region of interest" description="Disordered" evidence="3">
    <location>
        <begin position="808"/>
        <end position="834"/>
    </location>
</feature>
<keyword evidence="1" id="KW-0547">Nucleotide-binding</keyword>
<gene>
    <name evidence="6" type="primary">HELB</name>
</gene>
<dbReference type="PANTHER" id="PTHR43788:SF6">
    <property type="entry name" value="DNA HELICASE B"/>
    <property type="match status" value="1"/>
</dbReference>
<dbReference type="InterPro" id="IPR027417">
    <property type="entry name" value="P-loop_NTPase"/>
</dbReference>
<dbReference type="Proteomes" id="UP000265040">
    <property type="component" value="Chromosome 23"/>
</dbReference>
<dbReference type="GO" id="GO:2000042">
    <property type="term" value="P:negative regulation of double-strand break repair via homologous recombination"/>
    <property type="evidence" value="ECO:0007669"/>
    <property type="project" value="TreeGrafter"/>
</dbReference>
<reference evidence="6" key="1">
    <citation type="submission" date="2021-04" db="EMBL/GenBank/DDBJ databases">
        <authorList>
            <consortium name="Wellcome Sanger Institute Data Sharing"/>
        </authorList>
    </citation>
    <scope>NUCLEOTIDE SEQUENCE [LARGE SCALE GENOMIC DNA]</scope>
</reference>
<proteinExistence type="predicted"/>
<feature type="compositionally biased region" description="Basic and acidic residues" evidence="3">
    <location>
        <begin position="439"/>
        <end position="453"/>
    </location>
</feature>
<dbReference type="CDD" id="cd18809">
    <property type="entry name" value="SF1_C_RecD"/>
    <property type="match status" value="1"/>
</dbReference>
<evidence type="ECO:0000256" key="1">
    <source>
        <dbReference type="ARBA" id="ARBA00022741"/>
    </source>
</evidence>
<reference evidence="6" key="2">
    <citation type="submission" date="2025-08" db="UniProtKB">
        <authorList>
            <consortium name="Ensembl"/>
        </authorList>
    </citation>
    <scope>IDENTIFICATION</scope>
</reference>
<dbReference type="FunCoup" id="A0A3Q1H634">
    <property type="interactions" value="669"/>
</dbReference>
<protein>
    <submittedName>
        <fullName evidence="6">Uncharacterized protein</fullName>
    </submittedName>
</protein>
<evidence type="ECO:0000259" key="5">
    <source>
        <dbReference type="Pfam" id="PF25894"/>
    </source>
</evidence>
<dbReference type="InterPro" id="IPR027785">
    <property type="entry name" value="UvrD-like_helicase_C"/>
</dbReference>
<dbReference type="InParanoid" id="A0A3Q1H634"/>
<dbReference type="Pfam" id="PF25894">
    <property type="entry name" value="WHD_HELB"/>
    <property type="match status" value="1"/>
</dbReference>
<feature type="domain" description="DNA helicase B winged helix" evidence="5">
    <location>
        <begin position="256"/>
        <end position="365"/>
    </location>
</feature>
<dbReference type="Ensembl" id="ENSATET00000000248.2">
    <property type="protein sequence ID" value="ENSATEP00000000238.2"/>
    <property type="gene ID" value="ENSATEG00000000157.2"/>
</dbReference>
<dbReference type="InterPro" id="IPR058839">
    <property type="entry name" value="WHD_HELB"/>
</dbReference>
<organism evidence="6 7">
    <name type="scientific">Anabas testudineus</name>
    <name type="common">Climbing perch</name>
    <name type="synonym">Anthias testudineus</name>
    <dbReference type="NCBI Taxonomy" id="64144"/>
    <lineage>
        <taxon>Eukaryota</taxon>
        <taxon>Metazoa</taxon>
        <taxon>Chordata</taxon>
        <taxon>Craniata</taxon>
        <taxon>Vertebrata</taxon>
        <taxon>Euteleostomi</taxon>
        <taxon>Actinopterygii</taxon>
        <taxon>Neopterygii</taxon>
        <taxon>Teleostei</taxon>
        <taxon>Neoteleostei</taxon>
        <taxon>Acanthomorphata</taxon>
        <taxon>Anabantaria</taxon>
        <taxon>Anabantiformes</taxon>
        <taxon>Anabantoidei</taxon>
        <taxon>Anabantidae</taxon>
        <taxon>Anabas</taxon>
    </lineage>
</organism>
<feature type="region of interest" description="Disordered" evidence="3">
    <location>
        <begin position="1"/>
        <end position="44"/>
    </location>
</feature>
<feature type="compositionally biased region" description="Acidic residues" evidence="3">
    <location>
        <begin position="26"/>
        <end position="43"/>
    </location>
</feature>
<feature type="region of interest" description="Disordered" evidence="3">
    <location>
        <begin position="225"/>
        <end position="248"/>
    </location>
</feature>